<protein>
    <submittedName>
        <fullName evidence="9">Uncharacterized protein</fullName>
    </submittedName>
</protein>
<comment type="subcellular location">
    <subcellularLocation>
        <location evidence="1">Membrane</location>
        <topology evidence="1">Single-pass type II membrane protein</topology>
    </subcellularLocation>
</comment>
<evidence type="ECO:0000256" key="6">
    <source>
        <dbReference type="ARBA" id="ARBA00023136"/>
    </source>
</evidence>
<keyword evidence="4" id="KW-0735">Signal-anchor</keyword>
<dbReference type="Pfam" id="PF00287">
    <property type="entry name" value="Na_K-ATPase"/>
    <property type="match status" value="1"/>
</dbReference>
<evidence type="ECO:0000313" key="10">
    <source>
        <dbReference type="EMBL" id="CAF3573129.1"/>
    </source>
</evidence>
<gene>
    <name evidence="9" type="ORF">GPM918_LOCUS8264</name>
    <name evidence="8" type="ORF">OVA965_LOCUS4111</name>
    <name evidence="11" type="ORF">SRO942_LOCUS8264</name>
    <name evidence="10" type="ORF">TMI583_LOCUS4109</name>
</gene>
<keyword evidence="6" id="KW-0472">Membrane</keyword>
<comment type="similarity">
    <text evidence="2">Belongs to the X(+)/potassium ATPases subunit beta family.</text>
</comment>
<evidence type="ECO:0000256" key="1">
    <source>
        <dbReference type="ARBA" id="ARBA00004606"/>
    </source>
</evidence>
<dbReference type="AlphaFoldDB" id="A0A813Z3S5"/>
<feature type="compositionally biased region" description="Polar residues" evidence="7">
    <location>
        <begin position="60"/>
        <end position="72"/>
    </location>
</feature>
<evidence type="ECO:0000256" key="7">
    <source>
        <dbReference type="SAM" id="MobiDB-lite"/>
    </source>
</evidence>
<dbReference type="GO" id="GO:0001671">
    <property type="term" value="F:ATPase activator activity"/>
    <property type="evidence" value="ECO:0007669"/>
    <property type="project" value="TreeGrafter"/>
</dbReference>
<dbReference type="Proteomes" id="UP000677228">
    <property type="component" value="Unassembled WGS sequence"/>
</dbReference>
<dbReference type="OrthoDB" id="5912413at2759"/>
<dbReference type="GO" id="GO:1990573">
    <property type="term" value="P:potassium ion import across plasma membrane"/>
    <property type="evidence" value="ECO:0007669"/>
    <property type="project" value="TreeGrafter"/>
</dbReference>
<keyword evidence="3" id="KW-0812">Transmembrane</keyword>
<dbReference type="EMBL" id="CAJNOQ010001419">
    <property type="protein sequence ID" value="CAF0893764.1"/>
    <property type="molecule type" value="Genomic_DNA"/>
</dbReference>
<dbReference type="InterPro" id="IPR000402">
    <property type="entry name" value="Na/K_ATPase_sub_beta"/>
</dbReference>
<feature type="region of interest" description="Disordered" evidence="7">
    <location>
        <begin position="57"/>
        <end position="77"/>
    </location>
</feature>
<accession>A0A813Z3S5</accession>
<comment type="caution">
    <text evidence="9">The sequence shown here is derived from an EMBL/GenBank/DDBJ whole genome shotgun (WGS) entry which is preliminary data.</text>
</comment>
<evidence type="ECO:0000313" key="12">
    <source>
        <dbReference type="Proteomes" id="UP000663829"/>
    </source>
</evidence>
<sequence>MPDKTEVTCGDRLRDLGRFIYNHERREFVGRDGGRWAGFFCAMLAVFMAVTPRDRPRYSTKASRMQTRSNPLSPGLGFRPQPHSDNYLIGFDVDNKEKNTKWNSELYTDSLTQYLKFNHPKNKTNDGYYDGTVGSKPFNIQSPGDCTVANKFGYGDGKPCVLVKMNKIVNWYPIGGRTSDDHKEGKNPCTDDSTDAIQIHCHGEYAADQDNIGELLYHSETEDSSACGTIRTDTGRFPYRGKVDRRDVYYQPYIWVQFLKPKANVLINVLCRAYGANIHYEKKQLRGLTRFQIYHKKTTGNN</sequence>
<dbReference type="PANTHER" id="PTHR11523">
    <property type="entry name" value="SODIUM/POTASSIUM-DEPENDENT ATPASE BETA SUBUNIT"/>
    <property type="match status" value="1"/>
</dbReference>
<evidence type="ECO:0000256" key="4">
    <source>
        <dbReference type="ARBA" id="ARBA00022968"/>
    </source>
</evidence>
<reference evidence="9" key="1">
    <citation type="submission" date="2021-02" db="EMBL/GenBank/DDBJ databases">
        <authorList>
            <person name="Nowell W R."/>
        </authorList>
    </citation>
    <scope>NUCLEOTIDE SEQUENCE</scope>
</reference>
<evidence type="ECO:0000313" key="11">
    <source>
        <dbReference type="EMBL" id="CAF3677541.1"/>
    </source>
</evidence>
<dbReference type="EMBL" id="CAJOBA010001052">
    <property type="protein sequence ID" value="CAF3573129.1"/>
    <property type="molecule type" value="Genomic_DNA"/>
</dbReference>
<evidence type="ECO:0000313" key="9">
    <source>
        <dbReference type="EMBL" id="CAF0893764.1"/>
    </source>
</evidence>
<dbReference type="Gene3D" id="2.60.40.1660">
    <property type="entry name" value="Na, k-atpase alpha subunit"/>
    <property type="match status" value="1"/>
</dbReference>
<organism evidence="9 12">
    <name type="scientific">Didymodactylos carnosus</name>
    <dbReference type="NCBI Taxonomy" id="1234261"/>
    <lineage>
        <taxon>Eukaryota</taxon>
        <taxon>Metazoa</taxon>
        <taxon>Spiralia</taxon>
        <taxon>Gnathifera</taxon>
        <taxon>Rotifera</taxon>
        <taxon>Eurotatoria</taxon>
        <taxon>Bdelloidea</taxon>
        <taxon>Philodinida</taxon>
        <taxon>Philodinidae</taxon>
        <taxon>Didymodactylos</taxon>
    </lineage>
</organism>
<dbReference type="Proteomes" id="UP000663829">
    <property type="component" value="Unassembled WGS sequence"/>
</dbReference>
<evidence type="ECO:0000256" key="3">
    <source>
        <dbReference type="ARBA" id="ARBA00022692"/>
    </source>
</evidence>
<dbReference type="EMBL" id="CAJOBC010001419">
    <property type="protein sequence ID" value="CAF3677541.1"/>
    <property type="molecule type" value="Genomic_DNA"/>
</dbReference>
<dbReference type="GO" id="GO:0030007">
    <property type="term" value="P:intracellular potassium ion homeostasis"/>
    <property type="evidence" value="ECO:0007669"/>
    <property type="project" value="TreeGrafter"/>
</dbReference>
<evidence type="ECO:0000256" key="2">
    <source>
        <dbReference type="ARBA" id="ARBA00005876"/>
    </source>
</evidence>
<dbReference type="EMBL" id="CAJNOK010001052">
    <property type="protein sequence ID" value="CAF0790598.1"/>
    <property type="molecule type" value="Genomic_DNA"/>
</dbReference>
<proteinExistence type="inferred from homology"/>
<keyword evidence="12" id="KW-1185">Reference proteome</keyword>
<name>A0A813Z3S5_9BILA</name>
<dbReference type="InterPro" id="IPR038702">
    <property type="entry name" value="Na/K_ATPase_sub_beta_sf"/>
</dbReference>
<dbReference type="PANTHER" id="PTHR11523:SF28">
    <property type="entry name" value="NA_K-ATPASE BETA SUBUNIT ISOFORM 4-RELATED"/>
    <property type="match status" value="1"/>
</dbReference>
<dbReference type="GO" id="GO:0006883">
    <property type="term" value="P:intracellular sodium ion homeostasis"/>
    <property type="evidence" value="ECO:0007669"/>
    <property type="project" value="TreeGrafter"/>
</dbReference>
<keyword evidence="5" id="KW-1133">Transmembrane helix</keyword>
<dbReference type="GO" id="GO:0036376">
    <property type="term" value="P:sodium ion export across plasma membrane"/>
    <property type="evidence" value="ECO:0007669"/>
    <property type="project" value="TreeGrafter"/>
</dbReference>
<dbReference type="Proteomes" id="UP000681722">
    <property type="component" value="Unassembled WGS sequence"/>
</dbReference>
<dbReference type="GO" id="GO:0005890">
    <property type="term" value="C:sodium:potassium-exchanging ATPase complex"/>
    <property type="evidence" value="ECO:0007669"/>
    <property type="project" value="InterPro"/>
</dbReference>
<dbReference type="Proteomes" id="UP000682733">
    <property type="component" value="Unassembled WGS sequence"/>
</dbReference>
<evidence type="ECO:0000313" key="8">
    <source>
        <dbReference type="EMBL" id="CAF0790598.1"/>
    </source>
</evidence>
<evidence type="ECO:0000256" key="5">
    <source>
        <dbReference type="ARBA" id="ARBA00022989"/>
    </source>
</evidence>